<dbReference type="InterPro" id="IPR051910">
    <property type="entry name" value="ComF/GntX_DNA_util-trans"/>
</dbReference>
<dbReference type="EMBL" id="JAASQV010000001">
    <property type="protein sequence ID" value="NIJ63772.1"/>
    <property type="molecule type" value="Genomic_DNA"/>
</dbReference>
<dbReference type="InterPro" id="IPR044005">
    <property type="entry name" value="DZR_2"/>
</dbReference>
<dbReference type="InterPro" id="IPR000836">
    <property type="entry name" value="PRTase_dom"/>
</dbReference>
<evidence type="ECO:0000313" key="4">
    <source>
        <dbReference type="Proteomes" id="UP000564677"/>
    </source>
</evidence>
<evidence type="ECO:0000313" key="3">
    <source>
        <dbReference type="EMBL" id="NIJ63772.1"/>
    </source>
</evidence>
<dbReference type="RefSeq" id="WP_167299353.1">
    <property type="nucleotide sequence ID" value="NZ_JAASQV010000001.1"/>
</dbReference>
<keyword evidence="4" id="KW-1185">Reference proteome</keyword>
<dbReference type="SUPFAM" id="SSF53271">
    <property type="entry name" value="PRTase-like"/>
    <property type="match status" value="1"/>
</dbReference>
<name>A0A7X5UX01_9SPHN</name>
<evidence type="ECO:0000259" key="2">
    <source>
        <dbReference type="Pfam" id="PF18912"/>
    </source>
</evidence>
<accession>A0A7X5UX01</accession>
<dbReference type="PANTHER" id="PTHR47505">
    <property type="entry name" value="DNA UTILIZATION PROTEIN YHGH"/>
    <property type="match status" value="1"/>
</dbReference>
<gene>
    <name evidence="3" type="ORF">FHR20_000703</name>
</gene>
<dbReference type="InterPro" id="IPR029057">
    <property type="entry name" value="PRTase-like"/>
</dbReference>
<evidence type="ECO:0000256" key="1">
    <source>
        <dbReference type="ARBA" id="ARBA00008007"/>
    </source>
</evidence>
<dbReference type="Gene3D" id="3.40.50.2020">
    <property type="match status" value="1"/>
</dbReference>
<comment type="caution">
    <text evidence="3">The sequence shown here is derived from an EMBL/GenBank/DDBJ whole genome shotgun (WGS) entry which is preliminary data.</text>
</comment>
<proteinExistence type="inferred from homology"/>
<feature type="domain" description="Double zinc ribbon" evidence="2">
    <location>
        <begin position="15"/>
        <end position="72"/>
    </location>
</feature>
<dbReference type="Pfam" id="PF18912">
    <property type="entry name" value="DZR_2"/>
    <property type="match status" value="1"/>
</dbReference>
<dbReference type="CDD" id="cd06223">
    <property type="entry name" value="PRTases_typeI"/>
    <property type="match status" value="1"/>
</dbReference>
<reference evidence="3 4" key="1">
    <citation type="submission" date="2020-03" db="EMBL/GenBank/DDBJ databases">
        <title>Genomic Encyclopedia of Type Strains, Phase IV (KMG-IV): sequencing the most valuable type-strain genomes for metagenomic binning, comparative biology and taxonomic classification.</title>
        <authorList>
            <person name="Goeker M."/>
        </authorList>
    </citation>
    <scope>NUCLEOTIDE SEQUENCE [LARGE SCALE GENOMIC DNA]</scope>
    <source>
        <strain evidence="3 4">DSM 4733</strain>
    </source>
</reference>
<dbReference type="AlphaFoldDB" id="A0A7X5UX01"/>
<dbReference type="Proteomes" id="UP000564677">
    <property type="component" value="Unassembled WGS sequence"/>
</dbReference>
<comment type="similarity">
    <text evidence="1">Belongs to the ComF/GntX family.</text>
</comment>
<sequence length="248" mass="26330">MARFRDYCAPMRHIADLALPPRCPGCGTITPADHRFCAACWASLRFLGPPWCAACHAPFDHDRGEGARCAACIADPPRHDGVRAAVAYGEVARAIALKLKYSGRLACAATMARAMARLMPAEAELLVPVPLHRWRLWSRGYNQAGLIAASLSRAHGVPFAPDLLRRTRATPVLRGLGGAARARAVAGAFALAPDARARLAGRMIVLVDDVHTSGATADACVRALKRGGAARVILLCWARVLADGEGAD</sequence>
<dbReference type="PANTHER" id="PTHR47505:SF1">
    <property type="entry name" value="DNA UTILIZATION PROTEIN YHGH"/>
    <property type="match status" value="1"/>
</dbReference>
<organism evidence="3 4">
    <name type="scientific">Sphingomonas leidyi</name>
    <dbReference type="NCBI Taxonomy" id="68569"/>
    <lineage>
        <taxon>Bacteria</taxon>
        <taxon>Pseudomonadati</taxon>
        <taxon>Pseudomonadota</taxon>
        <taxon>Alphaproteobacteria</taxon>
        <taxon>Sphingomonadales</taxon>
        <taxon>Sphingomonadaceae</taxon>
        <taxon>Sphingomonas</taxon>
    </lineage>
</organism>
<protein>
    <submittedName>
        <fullName evidence="3">ComF family protein</fullName>
    </submittedName>
</protein>